<proteinExistence type="predicted"/>
<comment type="caution">
    <text evidence="1">The sequence shown here is derived from an EMBL/GenBank/DDBJ whole genome shotgun (WGS) entry which is preliminary data.</text>
</comment>
<evidence type="ECO:0000313" key="1">
    <source>
        <dbReference type="EMBL" id="KAG8430065.1"/>
    </source>
</evidence>
<dbReference type="EMBL" id="JAACNH010001643">
    <property type="protein sequence ID" value="KAG8430065.1"/>
    <property type="molecule type" value="Genomic_DNA"/>
</dbReference>
<protein>
    <submittedName>
        <fullName evidence="1">Uncharacterized protein</fullName>
    </submittedName>
</protein>
<evidence type="ECO:0000313" key="2">
    <source>
        <dbReference type="Proteomes" id="UP000812440"/>
    </source>
</evidence>
<gene>
    <name evidence="1" type="ORF">GDO86_018546</name>
</gene>
<organism evidence="1 2">
    <name type="scientific">Hymenochirus boettgeri</name>
    <name type="common">Congo dwarf clawed frog</name>
    <dbReference type="NCBI Taxonomy" id="247094"/>
    <lineage>
        <taxon>Eukaryota</taxon>
        <taxon>Metazoa</taxon>
        <taxon>Chordata</taxon>
        <taxon>Craniata</taxon>
        <taxon>Vertebrata</taxon>
        <taxon>Euteleostomi</taxon>
        <taxon>Amphibia</taxon>
        <taxon>Batrachia</taxon>
        <taxon>Anura</taxon>
        <taxon>Pipoidea</taxon>
        <taxon>Pipidae</taxon>
        <taxon>Pipinae</taxon>
        <taxon>Hymenochirus</taxon>
    </lineage>
</organism>
<keyword evidence="2" id="KW-1185">Reference proteome</keyword>
<reference evidence="1" key="1">
    <citation type="thesis" date="2020" institute="ProQuest LLC" country="789 East Eisenhower Parkway, Ann Arbor, MI, USA">
        <title>Comparative Genomics and Chromosome Evolution.</title>
        <authorList>
            <person name="Mudd A.B."/>
        </authorList>
    </citation>
    <scope>NUCLEOTIDE SEQUENCE</scope>
    <source>
        <strain evidence="1">Female2</strain>
        <tissue evidence="1">Blood</tissue>
    </source>
</reference>
<dbReference type="Proteomes" id="UP000812440">
    <property type="component" value="Unassembled WGS sequence"/>
</dbReference>
<name>A0A8T2IAD9_9PIPI</name>
<dbReference type="AlphaFoldDB" id="A0A8T2IAD9"/>
<sequence>MFFLLDFTVWVVSVSLGMICIYTDSKMGYVPRYGFIGDANDVTINDDITVNDDVTVKWPNQIEFLRFRRFTKQSALDVNWIVFYVASDPWLSHCS</sequence>
<accession>A0A8T2IAD9</accession>